<accession>A0A0M2V456</accession>
<evidence type="ECO:0000259" key="2">
    <source>
        <dbReference type="PROSITE" id="PS50110"/>
    </source>
</evidence>
<dbReference type="AlphaFoldDB" id="A0A0M2V456"/>
<dbReference type="Pfam" id="PF01584">
    <property type="entry name" value="CheW"/>
    <property type="match status" value="1"/>
</dbReference>
<keyword evidence="1" id="KW-0597">Phosphoprotein</keyword>
<dbReference type="GO" id="GO:0006935">
    <property type="term" value="P:chemotaxis"/>
    <property type="evidence" value="ECO:0007669"/>
    <property type="project" value="InterPro"/>
</dbReference>
<dbReference type="PANTHER" id="PTHR47233:SF3">
    <property type="entry name" value="CHEMOTAXIS PROTEIN CHEV"/>
    <property type="match status" value="1"/>
</dbReference>
<dbReference type="Proteomes" id="UP000034228">
    <property type="component" value="Unassembled WGS sequence"/>
</dbReference>
<comment type="caution">
    <text evidence="4">The sequence shown here is derived from an EMBL/GenBank/DDBJ whole genome shotgun (WGS) entry which is preliminary data.</text>
</comment>
<evidence type="ECO:0000259" key="3">
    <source>
        <dbReference type="PROSITE" id="PS50851"/>
    </source>
</evidence>
<gene>
    <name evidence="4" type="ORF">WG68_09550</name>
</gene>
<dbReference type="GO" id="GO:0000160">
    <property type="term" value="P:phosphorelay signal transduction system"/>
    <property type="evidence" value="ECO:0007669"/>
    <property type="project" value="InterPro"/>
</dbReference>
<evidence type="ECO:0000256" key="1">
    <source>
        <dbReference type="PROSITE-ProRule" id="PRU00169"/>
    </source>
</evidence>
<dbReference type="PROSITE" id="PS50851">
    <property type="entry name" value="CHEW"/>
    <property type="match status" value="1"/>
</dbReference>
<dbReference type="SUPFAM" id="SSF52172">
    <property type="entry name" value="CheY-like"/>
    <property type="match status" value="1"/>
</dbReference>
<protein>
    <submittedName>
        <fullName evidence="4">Chemotaxis protein CheW</fullName>
    </submittedName>
</protein>
<dbReference type="InterPro" id="IPR024181">
    <property type="entry name" value="Chemotax_regulator_CheV"/>
</dbReference>
<evidence type="ECO:0000313" key="4">
    <source>
        <dbReference type="EMBL" id="KKO45617.1"/>
    </source>
</evidence>
<dbReference type="InterPro" id="IPR011006">
    <property type="entry name" value="CheY-like_superfamily"/>
</dbReference>
<feature type="modified residue" description="4-aspartylphosphate" evidence="1">
    <location>
        <position position="239"/>
    </location>
</feature>
<dbReference type="SMART" id="SM00448">
    <property type="entry name" value="REC"/>
    <property type="match status" value="1"/>
</dbReference>
<dbReference type="Gene3D" id="2.40.50.180">
    <property type="entry name" value="CheA-289, Domain 4"/>
    <property type="match status" value="1"/>
</dbReference>
<dbReference type="SUPFAM" id="SSF50341">
    <property type="entry name" value="CheW-like"/>
    <property type="match status" value="1"/>
</dbReference>
<dbReference type="InterPro" id="IPR001789">
    <property type="entry name" value="Sig_transdc_resp-reg_receiver"/>
</dbReference>
<feature type="domain" description="Response regulatory" evidence="2">
    <location>
        <begin position="180"/>
        <end position="305"/>
    </location>
</feature>
<sequence>MSSLMSSVDQRTNIVGQNRLELLIFRLTGQQPYGINVFKVREVIQCPQLTDMPGSNAHVRGIAHLRGTPVTVIDLSKATGGKAIDDLSKAYILVTEYNRTTQGFLVGGIDRIVNINWEQILPPPKGAGRNHYLTAVTQLDDKLVQILDVEKVFAEISPPDEEVSETIKQRKSERDLSQLTVLVADDSAVARNQVKRALSSIGINVELVNDGRLALDWLIAKADELGGDISDQVPLLISDIEMPEMDGYTLTAAVKAHEHLKNVHIVLHSSLSGVFNEAMVKKVGADQFIAKFHPDELASAVQHWMAIE</sequence>
<name>A0A0M2V456_9GAMM</name>
<dbReference type="PIRSF" id="PIRSF002867">
    <property type="entry name" value="CheV"/>
    <property type="match status" value="1"/>
</dbReference>
<reference evidence="4 5" key="1">
    <citation type="submission" date="2015-03" db="EMBL/GenBank/DDBJ databases">
        <title>Draft genome sequences of two protease-producing strains of Arsukibacterium isolated from two cold and alkaline environments.</title>
        <authorList>
            <person name="Lylloff J.E."/>
            <person name="Skov L.B."/>
            <person name="Jepsen M."/>
            <person name="Hallin P.F."/>
            <person name="Sorensen S.J."/>
            <person name="Stougaard P."/>
            <person name="Glaring M.A."/>
        </authorList>
    </citation>
    <scope>NUCLEOTIDE SEQUENCE [LARGE SCALE GENOMIC DNA]</scope>
    <source>
        <strain evidence="4 5">GCM72</strain>
    </source>
</reference>
<organism evidence="4 5">
    <name type="scientific">Arsukibacterium ikkense</name>
    <dbReference type="NCBI Taxonomy" id="336831"/>
    <lineage>
        <taxon>Bacteria</taxon>
        <taxon>Pseudomonadati</taxon>
        <taxon>Pseudomonadota</taxon>
        <taxon>Gammaproteobacteria</taxon>
        <taxon>Chromatiales</taxon>
        <taxon>Chromatiaceae</taxon>
        <taxon>Arsukibacterium</taxon>
    </lineage>
</organism>
<dbReference type="STRING" id="336831.WG68_09550"/>
<proteinExistence type="predicted"/>
<evidence type="ECO:0000313" key="5">
    <source>
        <dbReference type="Proteomes" id="UP000034228"/>
    </source>
</evidence>
<keyword evidence="5" id="KW-1185">Reference proteome</keyword>
<dbReference type="OrthoDB" id="9806105at2"/>
<dbReference type="PATRIC" id="fig|336831.14.peg.213"/>
<dbReference type="Pfam" id="PF00072">
    <property type="entry name" value="Response_reg"/>
    <property type="match status" value="1"/>
</dbReference>
<dbReference type="Gene3D" id="3.40.50.2300">
    <property type="match status" value="1"/>
</dbReference>
<dbReference type="InterPro" id="IPR036061">
    <property type="entry name" value="CheW-like_dom_sf"/>
</dbReference>
<feature type="domain" description="CheW-like" evidence="3">
    <location>
        <begin position="19"/>
        <end position="158"/>
    </location>
</feature>
<dbReference type="Gene3D" id="2.30.30.40">
    <property type="entry name" value="SH3 Domains"/>
    <property type="match status" value="1"/>
</dbReference>
<dbReference type="PANTHER" id="PTHR47233">
    <property type="entry name" value="CHEMOTAXIS PROTEIN CHEV"/>
    <property type="match status" value="1"/>
</dbReference>
<dbReference type="InterPro" id="IPR002545">
    <property type="entry name" value="CheW-lke_dom"/>
</dbReference>
<dbReference type="EMBL" id="LAHO01000008">
    <property type="protein sequence ID" value="KKO45617.1"/>
    <property type="molecule type" value="Genomic_DNA"/>
</dbReference>
<dbReference type="SMART" id="SM00260">
    <property type="entry name" value="CheW"/>
    <property type="match status" value="1"/>
</dbReference>
<dbReference type="RefSeq" id="WP_046557463.1">
    <property type="nucleotide sequence ID" value="NZ_LAHO01000008.1"/>
</dbReference>
<dbReference type="PROSITE" id="PS50110">
    <property type="entry name" value="RESPONSE_REGULATORY"/>
    <property type="match status" value="1"/>
</dbReference>